<dbReference type="EMBL" id="FUXM01000002">
    <property type="protein sequence ID" value="SJZ56804.1"/>
    <property type="molecule type" value="Genomic_DNA"/>
</dbReference>
<organism evidence="2 3">
    <name type="scientific">Carboxydocella sporoproducens DSM 16521</name>
    <dbReference type="NCBI Taxonomy" id="1121270"/>
    <lineage>
        <taxon>Bacteria</taxon>
        <taxon>Bacillati</taxon>
        <taxon>Bacillota</taxon>
        <taxon>Clostridia</taxon>
        <taxon>Eubacteriales</taxon>
        <taxon>Clostridiales Family XVI. Incertae Sedis</taxon>
        <taxon>Carboxydocella</taxon>
    </lineage>
</organism>
<reference evidence="3" key="1">
    <citation type="submission" date="2017-02" db="EMBL/GenBank/DDBJ databases">
        <authorList>
            <person name="Varghese N."/>
            <person name="Submissions S."/>
        </authorList>
    </citation>
    <scope>NUCLEOTIDE SEQUENCE [LARGE SCALE GENOMIC DNA]</scope>
    <source>
        <strain evidence="3">DSM 16521</strain>
    </source>
</reference>
<accession>A0A1T4LQU1</accession>
<proteinExistence type="predicted"/>
<sequence length="248" mass="27731">MRKLAIYVLCIILFHSMFIPSALGATKYLQNGDKGPLVKELQVLLKQKKVYNGPINGIFDNRTHAAVVKWQKRMGLPAYGKVGPATWATLKKQNESRTKTVSRSGDLRKPGYGQLIDWSLVNQLWEVGTIAQIIDLETGKQFNVKRIYGHNHADVIPLTAADTEVLRSLYGRWSWDRRAVIVCYNGQYWAASINGMPHGEGAPAINNFPGHFCVHFLNSRTHGSSYTKSGVSITDPDHQRMVRKAAGL</sequence>
<evidence type="ECO:0000313" key="3">
    <source>
        <dbReference type="Proteomes" id="UP000189933"/>
    </source>
</evidence>
<dbReference type="Gene3D" id="1.10.101.10">
    <property type="entry name" value="PGBD-like superfamily/PGBD"/>
    <property type="match status" value="1"/>
</dbReference>
<dbReference type="SUPFAM" id="SSF47090">
    <property type="entry name" value="PGBD-like"/>
    <property type="match status" value="1"/>
</dbReference>
<evidence type="ECO:0000259" key="1">
    <source>
        <dbReference type="Pfam" id="PF01471"/>
    </source>
</evidence>
<dbReference type="OrthoDB" id="529831at2"/>
<dbReference type="Proteomes" id="UP000189933">
    <property type="component" value="Unassembled WGS sequence"/>
</dbReference>
<gene>
    <name evidence="2" type="ORF">SAMN02745885_00249</name>
</gene>
<name>A0A1T4LQU1_9FIRM</name>
<keyword evidence="3" id="KW-1185">Reference proteome</keyword>
<dbReference type="RefSeq" id="WP_078664405.1">
    <property type="nucleotide sequence ID" value="NZ_FUXM01000002.1"/>
</dbReference>
<dbReference type="Pfam" id="PF01471">
    <property type="entry name" value="PG_binding_1"/>
    <property type="match status" value="1"/>
</dbReference>
<feature type="domain" description="Peptidoglycan binding-like" evidence="1">
    <location>
        <begin position="35"/>
        <end position="90"/>
    </location>
</feature>
<dbReference type="InterPro" id="IPR036365">
    <property type="entry name" value="PGBD-like_sf"/>
</dbReference>
<dbReference type="InterPro" id="IPR036366">
    <property type="entry name" value="PGBDSf"/>
</dbReference>
<evidence type="ECO:0000313" key="2">
    <source>
        <dbReference type="EMBL" id="SJZ56804.1"/>
    </source>
</evidence>
<dbReference type="AlphaFoldDB" id="A0A1T4LQU1"/>
<protein>
    <submittedName>
        <fullName evidence="2">Putative peptidoglycan binding domain-containing protein</fullName>
    </submittedName>
</protein>
<dbReference type="InterPro" id="IPR002477">
    <property type="entry name" value="Peptidoglycan-bd-like"/>
</dbReference>